<keyword evidence="2" id="KW-0732">Signal</keyword>
<reference evidence="3 4" key="1">
    <citation type="submission" date="2017-12" db="EMBL/GenBank/DDBJ databases">
        <title>Comparative genomics of Botrytis spp.</title>
        <authorList>
            <person name="Valero-Jimenez C.A."/>
            <person name="Tapia P."/>
            <person name="Veloso J."/>
            <person name="Silva-Moreno E."/>
            <person name="Staats M."/>
            <person name="Valdes J.H."/>
            <person name="Van Kan J.A.L."/>
        </authorList>
    </citation>
    <scope>NUCLEOTIDE SEQUENCE [LARGE SCALE GENOMIC DNA]</scope>
    <source>
        <strain evidence="3 4">Bh0001</strain>
    </source>
</reference>
<gene>
    <name evidence="3" type="ORF">BHYA_0004g00780</name>
</gene>
<feature type="region of interest" description="Disordered" evidence="1">
    <location>
        <begin position="40"/>
        <end position="62"/>
    </location>
</feature>
<sequence length="80" mass="8685">MTFAILFVVHLFSLALALAPAPAPAPAPALHPFSLSSSTIVGGHDNCATRENENGVRGKRRRRKYQKLLKGRVATCQQDD</sequence>
<evidence type="ECO:0008006" key="5">
    <source>
        <dbReference type="Google" id="ProtNLM"/>
    </source>
</evidence>
<dbReference type="Proteomes" id="UP000297814">
    <property type="component" value="Unassembled WGS sequence"/>
</dbReference>
<comment type="caution">
    <text evidence="3">The sequence shown here is derived from an EMBL/GenBank/DDBJ whole genome shotgun (WGS) entry which is preliminary data.</text>
</comment>
<feature type="signal peptide" evidence="2">
    <location>
        <begin position="1"/>
        <end position="17"/>
    </location>
</feature>
<evidence type="ECO:0000256" key="2">
    <source>
        <dbReference type="SAM" id="SignalP"/>
    </source>
</evidence>
<evidence type="ECO:0000313" key="3">
    <source>
        <dbReference type="EMBL" id="TGO42952.1"/>
    </source>
</evidence>
<evidence type="ECO:0000256" key="1">
    <source>
        <dbReference type="SAM" id="MobiDB-lite"/>
    </source>
</evidence>
<proteinExistence type="predicted"/>
<evidence type="ECO:0000313" key="4">
    <source>
        <dbReference type="Proteomes" id="UP000297814"/>
    </source>
</evidence>
<accession>A0A4Z1H669</accession>
<feature type="compositionally biased region" description="Basic and acidic residues" evidence="1">
    <location>
        <begin position="47"/>
        <end position="56"/>
    </location>
</feature>
<organism evidence="3 4">
    <name type="scientific">Botrytis hyacinthi</name>
    <dbReference type="NCBI Taxonomy" id="278943"/>
    <lineage>
        <taxon>Eukaryota</taxon>
        <taxon>Fungi</taxon>
        <taxon>Dikarya</taxon>
        <taxon>Ascomycota</taxon>
        <taxon>Pezizomycotina</taxon>
        <taxon>Leotiomycetes</taxon>
        <taxon>Helotiales</taxon>
        <taxon>Sclerotiniaceae</taxon>
        <taxon>Botrytis</taxon>
    </lineage>
</organism>
<keyword evidence="4" id="KW-1185">Reference proteome</keyword>
<dbReference type="AlphaFoldDB" id="A0A4Z1H669"/>
<name>A0A4Z1H669_9HELO</name>
<dbReference type="EMBL" id="PQXK01000004">
    <property type="protein sequence ID" value="TGO42952.1"/>
    <property type="molecule type" value="Genomic_DNA"/>
</dbReference>
<protein>
    <recommendedName>
        <fullName evidence="5">Secreted protein</fullName>
    </recommendedName>
</protein>
<feature type="chain" id="PRO_5021287970" description="Secreted protein" evidence="2">
    <location>
        <begin position="18"/>
        <end position="80"/>
    </location>
</feature>